<sequence length="381" mass="39257">MKTRRSRLAIMGSVVVAAALVLTACFTANLSGSGSTGSAIQPYKKLEFTLKSNDSLGLGIGGSTGKLKDSGKNVLFPNGVNISFNNGLVAGFGGDCNDGGLGLLAAGAPRAVHVSGDAPPTGPADFCDLYSDPRQWLGLVTYSSADARRYPNQGFEPCNDYYQFYLGIFLSAFYGGGLRSVPKLSASQQQNISGFGIAVVIDTNYNRNYDKGDRVSFVPMCGPYTHIEAPNPTAPILQSVNLAGAKMPAGLGDALKRAVAKAPASPRPANGSSNQYNYVTCGYNSPLFLDPVFGDTGLADELFGNSGPFGSSGSVGLVPGAISSDLIDESPEIPFLLASICAGKVTGGDVKIGIATRLTTTTTSTTEAPTTTTEAPTTTGA</sequence>
<accession>A0A6J7UXJ3</accession>
<name>A0A6J7UXJ3_9ZZZZ</name>
<feature type="region of interest" description="Disordered" evidence="1">
    <location>
        <begin position="362"/>
        <end position="381"/>
    </location>
</feature>
<dbReference type="PROSITE" id="PS51257">
    <property type="entry name" value="PROKAR_LIPOPROTEIN"/>
    <property type="match status" value="1"/>
</dbReference>
<proteinExistence type="predicted"/>
<dbReference type="AlphaFoldDB" id="A0A6J7UXJ3"/>
<reference evidence="2" key="1">
    <citation type="submission" date="2020-05" db="EMBL/GenBank/DDBJ databases">
        <authorList>
            <person name="Chiriac C."/>
            <person name="Salcher M."/>
            <person name="Ghai R."/>
            <person name="Kavagutti S V."/>
        </authorList>
    </citation>
    <scope>NUCLEOTIDE SEQUENCE</scope>
</reference>
<organism evidence="2">
    <name type="scientific">freshwater metagenome</name>
    <dbReference type="NCBI Taxonomy" id="449393"/>
    <lineage>
        <taxon>unclassified sequences</taxon>
        <taxon>metagenomes</taxon>
        <taxon>ecological metagenomes</taxon>
    </lineage>
</organism>
<evidence type="ECO:0000256" key="1">
    <source>
        <dbReference type="SAM" id="MobiDB-lite"/>
    </source>
</evidence>
<evidence type="ECO:0000313" key="2">
    <source>
        <dbReference type="EMBL" id="CAB5069168.1"/>
    </source>
</evidence>
<dbReference type="EMBL" id="CAFBQP010000204">
    <property type="protein sequence ID" value="CAB5069168.1"/>
    <property type="molecule type" value="Genomic_DNA"/>
</dbReference>
<protein>
    <submittedName>
        <fullName evidence="2">Unannotated protein</fullName>
    </submittedName>
</protein>
<gene>
    <name evidence="2" type="ORF">UFOPK4306_02713</name>
</gene>